<feature type="domain" description="DUF374" evidence="2">
    <location>
        <begin position="73"/>
        <end position="137"/>
    </location>
</feature>
<reference evidence="3" key="1">
    <citation type="submission" date="2022-12" db="EMBL/GenBank/DDBJ databases">
        <title>Bacterial isolates from different developmental stages of Nematostella vectensis.</title>
        <authorList>
            <person name="Fraune S."/>
        </authorList>
    </citation>
    <scope>NUCLEOTIDE SEQUENCE</scope>
    <source>
        <strain evidence="3">G21630-S1</strain>
    </source>
</reference>
<keyword evidence="3" id="KW-0808">Transferase</keyword>
<keyword evidence="3" id="KW-0012">Acyltransferase</keyword>
<dbReference type="Pfam" id="PF04028">
    <property type="entry name" value="DUF374"/>
    <property type="match status" value="1"/>
</dbReference>
<sequence>MKLSKRLLRSVPVQNLIARMMSSYIALVRATTRWQEVMPDETRLFLDQEANIIGCFWHSRMVMMFHAWKHSDRSRFHMLISAHRDGRVIARAIENLGFRTVEGSSRRGGASALVTLKRTLDKGGAIGITPDGPKGPRMRAKNGAVKAAQMTGRPMIAISGNVSSRKIFDSWDRFCLPLPFGRGIIHWGTPIAVPRDASKEELESYRLELEEQLNELTRKADLCFGHVPITPATPLRANDLEAPPEKGAADARP</sequence>
<accession>A0ABT4LKX0</accession>
<keyword evidence="1" id="KW-0175">Coiled coil</keyword>
<protein>
    <submittedName>
        <fullName evidence="3">Lysophospholipid acyltransferase family protein</fullName>
    </submittedName>
</protein>
<evidence type="ECO:0000259" key="2">
    <source>
        <dbReference type="Pfam" id="PF04028"/>
    </source>
</evidence>
<name>A0ABT4LKX0_9PROT</name>
<gene>
    <name evidence="3" type="ORF">O4H49_13270</name>
</gene>
<dbReference type="CDD" id="cd07983">
    <property type="entry name" value="LPLAT_DUF374-like"/>
    <property type="match status" value="1"/>
</dbReference>
<keyword evidence="4" id="KW-1185">Reference proteome</keyword>
<proteinExistence type="predicted"/>
<dbReference type="RefSeq" id="WP_269423916.1">
    <property type="nucleotide sequence ID" value="NZ_JAPWGY010000004.1"/>
</dbReference>
<comment type="caution">
    <text evidence="3">The sequence shown here is derived from an EMBL/GenBank/DDBJ whole genome shotgun (WGS) entry which is preliminary data.</text>
</comment>
<dbReference type="GO" id="GO:0016746">
    <property type="term" value="F:acyltransferase activity"/>
    <property type="evidence" value="ECO:0007669"/>
    <property type="project" value="UniProtKB-KW"/>
</dbReference>
<evidence type="ECO:0000313" key="4">
    <source>
        <dbReference type="Proteomes" id="UP001069802"/>
    </source>
</evidence>
<organism evidence="3 4">
    <name type="scientific">Kiloniella laminariae</name>
    <dbReference type="NCBI Taxonomy" id="454162"/>
    <lineage>
        <taxon>Bacteria</taxon>
        <taxon>Pseudomonadati</taxon>
        <taxon>Pseudomonadota</taxon>
        <taxon>Alphaproteobacteria</taxon>
        <taxon>Rhodospirillales</taxon>
        <taxon>Kiloniellaceae</taxon>
        <taxon>Kiloniella</taxon>
    </lineage>
</organism>
<feature type="coiled-coil region" evidence="1">
    <location>
        <begin position="195"/>
        <end position="222"/>
    </location>
</feature>
<dbReference type="EMBL" id="JAPWGY010000004">
    <property type="protein sequence ID" value="MCZ4281755.1"/>
    <property type="molecule type" value="Genomic_DNA"/>
</dbReference>
<evidence type="ECO:0000256" key="1">
    <source>
        <dbReference type="SAM" id="Coils"/>
    </source>
</evidence>
<dbReference type="InterPro" id="IPR007172">
    <property type="entry name" value="DUF374"/>
</dbReference>
<evidence type="ECO:0000313" key="3">
    <source>
        <dbReference type="EMBL" id="MCZ4281755.1"/>
    </source>
</evidence>
<dbReference type="Proteomes" id="UP001069802">
    <property type="component" value="Unassembled WGS sequence"/>
</dbReference>